<dbReference type="PANTHER" id="PTHR40658:SF3">
    <property type="entry name" value="CLBS_DFSB FAMILY FOUR-HELIX BUNDLE PROTEIN"/>
    <property type="match status" value="1"/>
</dbReference>
<dbReference type="PIRSF" id="PIRSF031551">
    <property type="entry name" value="DUF1706"/>
    <property type="match status" value="1"/>
</dbReference>
<dbReference type="RefSeq" id="WP_003502066.1">
    <property type="nucleotide sequence ID" value="NZ_LT009730.1"/>
</dbReference>
<accession>A0A1S7QCN1</accession>
<dbReference type="Proteomes" id="UP000191897">
    <property type="component" value="Unassembled WGS sequence"/>
</dbReference>
<proteinExistence type="predicted"/>
<dbReference type="AlphaFoldDB" id="A0A1S7QCN1"/>
<evidence type="ECO:0000313" key="2">
    <source>
        <dbReference type="Proteomes" id="UP000191897"/>
    </source>
</evidence>
<dbReference type="PANTHER" id="PTHR40658">
    <property type="match status" value="1"/>
</dbReference>
<dbReference type="EMBL" id="FBWC01000016">
    <property type="protein sequence ID" value="CUX34851.1"/>
    <property type="molecule type" value="Genomic_DNA"/>
</dbReference>
<name>A0A1S7QCN1_AGRTU</name>
<dbReference type="InterPro" id="IPR012550">
    <property type="entry name" value="DUF1706"/>
</dbReference>
<dbReference type="InterPro" id="IPR034660">
    <property type="entry name" value="DinB/YfiT-like"/>
</dbReference>
<evidence type="ECO:0000313" key="1">
    <source>
        <dbReference type="EMBL" id="CUX34851.1"/>
    </source>
</evidence>
<dbReference type="GeneID" id="97363835"/>
<organism evidence="1 2">
    <name type="scientific">Agrobacterium tumefaciens str. Kerr 14</name>
    <dbReference type="NCBI Taxonomy" id="1183424"/>
    <lineage>
        <taxon>Bacteria</taxon>
        <taxon>Pseudomonadati</taxon>
        <taxon>Pseudomonadota</taxon>
        <taxon>Alphaproteobacteria</taxon>
        <taxon>Hyphomicrobiales</taxon>
        <taxon>Rhizobiaceae</taxon>
        <taxon>Rhizobium/Agrobacterium group</taxon>
        <taxon>Agrobacterium</taxon>
        <taxon>Agrobacterium tumefaciens complex</taxon>
    </lineage>
</organism>
<reference evidence="1 2" key="1">
    <citation type="submission" date="2016-01" db="EMBL/GenBank/DDBJ databases">
        <authorList>
            <person name="Oliw E.H."/>
        </authorList>
    </citation>
    <scope>NUCLEOTIDE SEQUENCE [LARGE SCALE GENOMIC DNA]</scope>
    <source>
        <strain evidence="1 2">Kerr 14</strain>
    </source>
</reference>
<dbReference type="Gene3D" id="1.20.120.450">
    <property type="entry name" value="dinb family like domain"/>
    <property type="match status" value="1"/>
</dbReference>
<protein>
    <recommendedName>
        <fullName evidence="3">ClbS/DfsB family four-helix bundle protein</fullName>
    </recommendedName>
</protein>
<gene>
    <name evidence="1" type="ORF">AGR4C_Cc70143</name>
</gene>
<dbReference type="Pfam" id="PF08020">
    <property type="entry name" value="DUF1706"/>
    <property type="match status" value="1"/>
</dbReference>
<sequence>MAVPESATELRTAIESSFEKLMRELETVPVDLAGTRDMDGHAAGTLMSVNDLVAYLIGWGELVLKWISLRAEGREPDFPETGYKWNALGALAQKFYGDYVSLSFAERQERLDSVKRRIIDAINTYDPHQLYAPGWYGKWSLGRMIQFNTSSPYVNARGRLRKWKKARGIA</sequence>
<evidence type="ECO:0008006" key="3">
    <source>
        <dbReference type="Google" id="ProtNLM"/>
    </source>
</evidence>